<proteinExistence type="predicted"/>
<reference evidence="2 3" key="1">
    <citation type="submission" date="2019-12" db="EMBL/GenBank/DDBJ databases">
        <authorList>
            <person name="Floudas D."/>
            <person name="Bentzer J."/>
            <person name="Ahren D."/>
            <person name="Johansson T."/>
            <person name="Persson P."/>
            <person name="Tunlid A."/>
        </authorList>
    </citation>
    <scope>NUCLEOTIDE SEQUENCE [LARGE SCALE GENOMIC DNA]</scope>
    <source>
        <strain evidence="2 3">CBS 102.39</strain>
    </source>
</reference>
<feature type="region of interest" description="Disordered" evidence="1">
    <location>
        <begin position="424"/>
        <end position="444"/>
    </location>
</feature>
<organism evidence="2 3">
    <name type="scientific">Agrocybe pediades</name>
    <dbReference type="NCBI Taxonomy" id="84607"/>
    <lineage>
        <taxon>Eukaryota</taxon>
        <taxon>Fungi</taxon>
        <taxon>Dikarya</taxon>
        <taxon>Basidiomycota</taxon>
        <taxon>Agaricomycotina</taxon>
        <taxon>Agaricomycetes</taxon>
        <taxon>Agaricomycetidae</taxon>
        <taxon>Agaricales</taxon>
        <taxon>Agaricineae</taxon>
        <taxon>Strophariaceae</taxon>
        <taxon>Agrocybe</taxon>
    </lineage>
</organism>
<name>A0A8H4VQ66_9AGAR</name>
<feature type="region of interest" description="Disordered" evidence="1">
    <location>
        <begin position="130"/>
        <end position="172"/>
    </location>
</feature>
<feature type="region of interest" description="Disordered" evidence="1">
    <location>
        <begin position="391"/>
        <end position="410"/>
    </location>
</feature>
<dbReference type="SUPFAM" id="SSF46955">
    <property type="entry name" value="Putative DNA-binding domain"/>
    <property type="match status" value="1"/>
</dbReference>
<keyword evidence="3" id="KW-1185">Reference proteome</keyword>
<evidence type="ECO:0000313" key="3">
    <source>
        <dbReference type="Proteomes" id="UP000521872"/>
    </source>
</evidence>
<dbReference type="Proteomes" id="UP000521872">
    <property type="component" value="Unassembled WGS sequence"/>
</dbReference>
<sequence>MAQARRYRETSFAHFRELGYQPEKIQWKGRVPMSGLAPVKRKAFIVSEYDPDRWPHDSSYVPNDKTRKREVKEKFALNDDDVADLCYVQRKFPPPNRLIAHEYLTVEVERRAWEKFGGPAGLDAALQERASKSVNRRGAAGKPARRGRPRANTTTQAAVSRGSVGAPPPRRYMSPSMDPAYWDMLDDMFGASLANAYGDNEDPFAGAYAHTVLGGGAFAVPFTSFQPTPGRAPQASTSSAQAVAPAVAVVNDSNANANVNTKARTTAHVHRVQVSVDSDSEEDDMIAAARYSRAASPPDSYYGRSESVTSSTSTSMSVGPDAEVKIKIKVDENIDMDMDSEDLKAAATVPRSASQGRPPPPAFVKKEIKEEHMGVLTPSPIAFSVRAIDPSKGSVRRPEPSISSSTPESPFITFEPVVPVDISGSSKGSVRPGPSISNSTPESPFITFEPAASVDIAGNYLYSSSNKGKGKSKVLDAADISGTSTLATPRQTPTMGFVISAASALVLDSEDGDGERDQDQWDDCDLVPVSPAQKRLKDSVKVETIDVLDISD</sequence>
<dbReference type="AlphaFoldDB" id="A0A8H4VQ66"/>
<gene>
    <name evidence="2" type="ORF">D9613_008447</name>
</gene>
<feature type="compositionally biased region" description="Low complexity" evidence="1">
    <location>
        <begin position="305"/>
        <end position="317"/>
    </location>
</feature>
<dbReference type="InterPro" id="IPR009061">
    <property type="entry name" value="DNA-bd_dom_put_sf"/>
</dbReference>
<feature type="region of interest" description="Disordered" evidence="1">
    <location>
        <begin position="295"/>
        <end position="318"/>
    </location>
</feature>
<accession>A0A8H4VQ66</accession>
<comment type="caution">
    <text evidence="2">The sequence shown here is derived from an EMBL/GenBank/DDBJ whole genome shotgun (WGS) entry which is preliminary data.</text>
</comment>
<feature type="compositionally biased region" description="Low complexity" evidence="1">
    <location>
        <begin position="400"/>
        <end position="410"/>
    </location>
</feature>
<evidence type="ECO:0000256" key="1">
    <source>
        <dbReference type="SAM" id="MobiDB-lite"/>
    </source>
</evidence>
<dbReference type="CDD" id="cd21075">
    <property type="entry name" value="DBD_XPA-like"/>
    <property type="match status" value="1"/>
</dbReference>
<protein>
    <submittedName>
        <fullName evidence="2">Uncharacterized protein</fullName>
    </submittedName>
</protein>
<evidence type="ECO:0000313" key="2">
    <source>
        <dbReference type="EMBL" id="KAF4616305.1"/>
    </source>
</evidence>
<dbReference type="EMBL" id="JAACJL010000031">
    <property type="protein sequence ID" value="KAF4616305.1"/>
    <property type="molecule type" value="Genomic_DNA"/>
</dbReference>